<evidence type="ECO:0000256" key="3">
    <source>
        <dbReference type="ARBA" id="ARBA00022475"/>
    </source>
</evidence>
<evidence type="ECO:0000256" key="1">
    <source>
        <dbReference type="ARBA" id="ARBA00004651"/>
    </source>
</evidence>
<dbReference type="InterPro" id="IPR006135">
    <property type="entry name" value="T3SS_substrate_exporter"/>
</dbReference>
<dbReference type="Pfam" id="PF01312">
    <property type="entry name" value="Bac_export_2"/>
    <property type="match status" value="1"/>
</dbReference>
<keyword evidence="4 8" id="KW-0812">Transmembrane</keyword>
<protein>
    <submittedName>
        <fullName evidence="9">EscU/YscU/HrcU family type III secretion system export apparatus switch protein</fullName>
    </submittedName>
</protein>
<organism evidence="9 10">
    <name type="scientific">Pandoraea sputorum</name>
    <dbReference type="NCBI Taxonomy" id="93222"/>
    <lineage>
        <taxon>Bacteria</taxon>
        <taxon>Pseudomonadati</taxon>
        <taxon>Pseudomonadota</taxon>
        <taxon>Betaproteobacteria</taxon>
        <taxon>Burkholderiales</taxon>
        <taxon>Burkholderiaceae</taxon>
        <taxon>Pandoraea</taxon>
    </lineage>
</organism>
<dbReference type="RefSeq" id="WP_191631792.1">
    <property type="nucleotide sequence ID" value="NZ_CABPSR010000035.1"/>
</dbReference>
<reference evidence="9 10" key="1">
    <citation type="submission" date="2019-08" db="EMBL/GenBank/DDBJ databases">
        <authorList>
            <person name="Peeters C."/>
        </authorList>
    </citation>
    <scope>NUCLEOTIDE SEQUENCE [LARGE SCALE GENOMIC DNA]</scope>
    <source>
        <strain evidence="9 10">LMG 31121</strain>
    </source>
</reference>
<evidence type="ECO:0000256" key="8">
    <source>
        <dbReference type="SAM" id="Phobius"/>
    </source>
</evidence>
<dbReference type="PANTHER" id="PTHR30531">
    <property type="entry name" value="FLAGELLAR BIOSYNTHETIC PROTEIN FLHB"/>
    <property type="match status" value="1"/>
</dbReference>
<proteinExistence type="inferred from homology"/>
<dbReference type="InterPro" id="IPR006307">
    <property type="entry name" value="BsaZ-like"/>
</dbReference>
<evidence type="ECO:0000256" key="4">
    <source>
        <dbReference type="ARBA" id="ARBA00022692"/>
    </source>
</evidence>
<dbReference type="PRINTS" id="PR00950">
    <property type="entry name" value="TYPE3IMSPROT"/>
</dbReference>
<feature type="compositionally biased region" description="Acidic residues" evidence="7">
    <location>
        <begin position="347"/>
        <end position="363"/>
    </location>
</feature>
<dbReference type="NCBIfam" id="TIGR01404">
    <property type="entry name" value="FlhB_rel_III"/>
    <property type="match status" value="1"/>
</dbReference>
<accession>A0A5E5BMR2</accession>
<comment type="similarity">
    <text evidence="2">Belongs to the type III secretion exporter family.</text>
</comment>
<feature type="compositionally biased region" description="Basic and acidic residues" evidence="7">
    <location>
        <begin position="393"/>
        <end position="406"/>
    </location>
</feature>
<evidence type="ECO:0000256" key="7">
    <source>
        <dbReference type="SAM" id="MobiDB-lite"/>
    </source>
</evidence>
<keyword evidence="3" id="KW-1003">Cell membrane</keyword>
<dbReference type="Gene3D" id="3.40.1690.10">
    <property type="entry name" value="secretion proteins EscU"/>
    <property type="match status" value="1"/>
</dbReference>
<keyword evidence="6 8" id="KW-0472">Membrane</keyword>
<evidence type="ECO:0000256" key="6">
    <source>
        <dbReference type="ARBA" id="ARBA00023136"/>
    </source>
</evidence>
<feature type="transmembrane region" description="Helical" evidence="8">
    <location>
        <begin position="185"/>
        <end position="204"/>
    </location>
</feature>
<dbReference type="GO" id="GO:0009306">
    <property type="term" value="P:protein secretion"/>
    <property type="evidence" value="ECO:0007669"/>
    <property type="project" value="InterPro"/>
</dbReference>
<evidence type="ECO:0000313" key="10">
    <source>
        <dbReference type="Proteomes" id="UP000335538"/>
    </source>
</evidence>
<dbReference type="PANTHER" id="PTHR30531:SF6">
    <property type="entry name" value="SECRETION SYSTEM APPARATUS PROTEIN SSAU"/>
    <property type="match status" value="1"/>
</dbReference>
<name>A0A5E5BMR2_9BURK</name>
<feature type="region of interest" description="Disordered" evidence="7">
    <location>
        <begin position="346"/>
        <end position="406"/>
    </location>
</feature>
<dbReference type="Proteomes" id="UP000335538">
    <property type="component" value="Unassembled WGS sequence"/>
</dbReference>
<dbReference type="AlphaFoldDB" id="A0A5E5BMR2"/>
<keyword evidence="5 8" id="KW-1133">Transmembrane helix</keyword>
<evidence type="ECO:0000313" key="9">
    <source>
        <dbReference type="EMBL" id="VVE85793.1"/>
    </source>
</evidence>
<dbReference type="EMBL" id="CABPSR010000035">
    <property type="protein sequence ID" value="VVE85793.1"/>
    <property type="molecule type" value="Genomic_DNA"/>
</dbReference>
<evidence type="ECO:0000256" key="2">
    <source>
        <dbReference type="ARBA" id="ARBA00010690"/>
    </source>
</evidence>
<evidence type="ECO:0000256" key="5">
    <source>
        <dbReference type="ARBA" id="ARBA00022989"/>
    </source>
</evidence>
<gene>
    <name evidence="9" type="ORF">PSP31121_05424</name>
</gene>
<dbReference type="NCBIfam" id="NF009364">
    <property type="entry name" value="PRK12721.1"/>
    <property type="match status" value="1"/>
</dbReference>
<dbReference type="SUPFAM" id="SSF160544">
    <property type="entry name" value="EscU C-terminal domain-like"/>
    <property type="match status" value="1"/>
</dbReference>
<dbReference type="InterPro" id="IPR029025">
    <property type="entry name" value="T3SS_substrate_exporter_C"/>
</dbReference>
<sequence>MSEKTEQPTQKRIEDARKEGQVAKSQEINATVQLTLTLLWLIAEGPDLYDALAKLIDYTVDATNLSLEAATVVLTEHVVSLTMRFVFGLGGLLALSLTLTGLVQSGFLFAPKAIQPSAKRLNPLANAKQLVSITKLFELGKMLAKVAVLGITFAYMIMRFGPSFATLPQAQPSAGLAVCVQLAQWMWAVLAGMTAVFAVADYGMQYYQLRKQLMMSHDDIKQEHKNAEGSDEIKNRRRELQQEVQSGSLAGNVAKSSVVVRNPTHIAVCLRYEEDETPLPQVLEYGRDARARQIVALAEQFEIPVVENVPLARALIASTQPGDYIPEALFTAVAHVLQLVRARLDDADAGEDDEDDDEDEDKGEDARGEGDAGEVDPDAHHDNDNDNESDTDRDDKEAADARPRTP</sequence>
<comment type="subcellular location">
    <subcellularLocation>
        <location evidence="1">Cell membrane</location>
        <topology evidence="1">Multi-pass membrane protein</topology>
    </subcellularLocation>
</comment>
<dbReference type="GO" id="GO:0005886">
    <property type="term" value="C:plasma membrane"/>
    <property type="evidence" value="ECO:0007669"/>
    <property type="project" value="UniProtKB-SubCell"/>
</dbReference>
<feature type="transmembrane region" description="Helical" evidence="8">
    <location>
        <begin position="142"/>
        <end position="165"/>
    </location>
</feature>
<feature type="transmembrane region" description="Helical" evidence="8">
    <location>
        <begin position="85"/>
        <end position="110"/>
    </location>
</feature>